<feature type="domain" description="RDRP core" evidence="10">
    <location>
        <begin position="444"/>
        <end position="1022"/>
    </location>
</feature>
<evidence type="ECO:0000256" key="7">
    <source>
        <dbReference type="ARBA" id="ARBA00048744"/>
    </source>
</evidence>
<evidence type="ECO:0000256" key="4">
    <source>
        <dbReference type="ARBA" id="ARBA00022695"/>
    </source>
</evidence>
<dbReference type="Pfam" id="PF26253">
    <property type="entry name" value="RdRP_head"/>
    <property type="match status" value="1"/>
</dbReference>
<evidence type="ECO:0000256" key="9">
    <source>
        <dbReference type="SAM" id="MobiDB-lite"/>
    </source>
</evidence>
<gene>
    <name evidence="12" type="ORF">K469DRAFT_679049</name>
</gene>
<dbReference type="PANTHER" id="PTHR23079">
    <property type="entry name" value="RNA-DEPENDENT RNA POLYMERASE"/>
    <property type="match status" value="1"/>
</dbReference>
<reference evidence="12" key="1">
    <citation type="journal article" date="2020" name="Stud. Mycol.">
        <title>101 Dothideomycetes genomes: a test case for predicting lifestyles and emergence of pathogens.</title>
        <authorList>
            <person name="Haridas S."/>
            <person name="Albert R."/>
            <person name="Binder M."/>
            <person name="Bloem J."/>
            <person name="Labutti K."/>
            <person name="Salamov A."/>
            <person name="Andreopoulos B."/>
            <person name="Baker S."/>
            <person name="Barry K."/>
            <person name="Bills G."/>
            <person name="Bluhm B."/>
            <person name="Cannon C."/>
            <person name="Castanera R."/>
            <person name="Culley D."/>
            <person name="Daum C."/>
            <person name="Ezra D."/>
            <person name="Gonzalez J."/>
            <person name="Henrissat B."/>
            <person name="Kuo A."/>
            <person name="Liang C."/>
            <person name="Lipzen A."/>
            <person name="Lutzoni F."/>
            <person name="Magnuson J."/>
            <person name="Mondo S."/>
            <person name="Nolan M."/>
            <person name="Ohm R."/>
            <person name="Pangilinan J."/>
            <person name="Park H.-J."/>
            <person name="Ramirez L."/>
            <person name="Alfaro M."/>
            <person name="Sun H."/>
            <person name="Tritt A."/>
            <person name="Yoshinaga Y."/>
            <person name="Zwiers L.-H."/>
            <person name="Turgeon B."/>
            <person name="Goodwin S."/>
            <person name="Spatafora J."/>
            <person name="Crous P."/>
            <person name="Grigoriev I."/>
        </authorList>
    </citation>
    <scope>NUCLEOTIDE SEQUENCE</scope>
    <source>
        <strain evidence="12">CBS 207.26</strain>
    </source>
</reference>
<evidence type="ECO:0000256" key="3">
    <source>
        <dbReference type="ARBA" id="ARBA00022679"/>
    </source>
</evidence>
<dbReference type="InterPro" id="IPR007855">
    <property type="entry name" value="RDRP"/>
</dbReference>
<comment type="catalytic activity">
    <reaction evidence="7 8">
        <text>RNA(n) + a ribonucleoside 5'-triphosphate = RNA(n+1) + diphosphate</text>
        <dbReference type="Rhea" id="RHEA:21248"/>
        <dbReference type="Rhea" id="RHEA-COMP:14527"/>
        <dbReference type="Rhea" id="RHEA-COMP:17342"/>
        <dbReference type="ChEBI" id="CHEBI:33019"/>
        <dbReference type="ChEBI" id="CHEBI:61557"/>
        <dbReference type="ChEBI" id="CHEBI:140395"/>
        <dbReference type="EC" id="2.7.7.48"/>
    </reaction>
</comment>
<feature type="compositionally biased region" description="Acidic residues" evidence="9">
    <location>
        <begin position="1337"/>
        <end position="1352"/>
    </location>
</feature>
<evidence type="ECO:0000259" key="11">
    <source>
        <dbReference type="Pfam" id="PF26253"/>
    </source>
</evidence>
<evidence type="ECO:0000259" key="10">
    <source>
        <dbReference type="Pfam" id="PF05183"/>
    </source>
</evidence>
<evidence type="ECO:0000256" key="2">
    <source>
        <dbReference type="ARBA" id="ARBA00022484"/>
    </source>
</evidence>
<dbReference type="GO" id="GO:0031380">
    <property type="term" value="C:nuclear RNA-directed RNA polymerase complex"/>
    <property type="evidence" value="ECO:0007669"/>
    <property type="project" value="TreeGrafter"/>
</dbReference>
<keyword evidence="6" id="KW-0943">RNA-mediated gene silencing</keyword>
<keyword evidence="3 8" id="KW-0808">Transferase</keyword>
<feature type="compositionally biased region" description="Polar residues" evidence="9">
    <location>
        <begin position="1325"/>
        <end position="1335"/>
    </location>
</feature>
<name>A0A6A6DDW1_9PEZI</name>
<feature type="domain" description="RDRP C-terminal head" evidence="11">
    <location>
        <begin position="1049"/>
        <end position="1204"/>
    </location>
</feature>
<dbReference type="InterPro" id="IPR057596">
    <property type="entry name" value="RDRP_core"/>
</dbReference>
<keyword evidence="4 8" id="KW-0548">Nucleotidyltransferase</keyword>
<dbReference type="Pfam" id="PF05183">
    <property type="entry name" value="RdRP"/>
    <property type="match status" value="1"/>
</dbReference>
<dbReference type="EC" id="2.7.7.48" evidence="8"/>
<dbReference type="OrthoDB" id="6513042at2759"/>
<dbReference type="PANTHER" id="PTHR23079:SF55">
    <property type="entry name" value="RNA-DIRECTED RNA POLYMERASE"/>
    <property type="match status" value="1"/>
</dbReference>
<dbReference type="InterPro" id="IPR058752">
    <property type="entry name" value="RDRP_C_head"/>
</dbReference>
<evidence type="ECO:0000256" key="1">
    <source>
        <dbReference type="ARBA" id="ARBA00005762"/>
    </source>
</evidence>
<evidence type="ECO:0000256" key="6">
    <source>
        <dbReference type="ARBA" id="ARBA00023158"/>
    </source>
</evidence>
<comment type="similarity">
    <text evidence="1 8">Belongs to the RdRP family.</text>
</comment>
<organism evidence="12 13">
    <name type="scientific">Zopfia rhizophila CBS 207.26</name>
    <dbReference type="NCBI Taxonomy" id="1314779"/>
    <lineage>
        <taxon>Eukaryota</taxon>
        <taxon>Fungi</taxon>
        <taxon>Dikarya</taxon>
        <taxon>Ascomycota</taxon>
        <taxon>Pezizomycotina</taxon>
        <taxon>Dothideomycetes</taxon>
        <taxon>Dothideomycetes incertae sedis</taxon>
        <taxon>Zopfiaceae</taxon>
        <taxon>Zopfia</taxon>
    </lineage>
</organism>
<dbReference type="EMBL" id="ML994713">
    <property type="protein sequence ID" value="KAF2176190.1"/>
    <property type="molecule type" value="Genomic_DNA"/>
</dbReference>
<dbReference type="Proteomes" id="UP000800200">
    <property type="component" value="Unassembled WGS sequence"/>
</dbReference>
<dbReference type="GO" id="GO:0003968">
    <property type="term" value="F:RNA-directed RNA polymerase activity"/>
    <property type="evidence" value="ECO:0007669"/>
    <property type="project" value="UniProtKB-KW"/>
</dbReference>
<keyword evidence="5 8" id="KW-0694">RNA-binding</keyword>
<evidence type="ECO:0000256" key="8">
    <source>
        <dbReference type="RuleBase" id="RU363098"/>
    </source>
</evidence>
<protein>
    <recommendedName>
        <fullName evidence="8">RNA-dependent RNA polymerase</fullName>
        <ecNumber evidence="8">2.7.7.48</ecNumber>
    </recommendedName>
</protein>
<keyword evidence="2 8" id="KW-0696">RNA-directed RNA polymerase</keyword>
<feature type="region of interest" description="Disordered" evidence="9">
    <location>
        <begin position="1313"/>
        <end position="1362"/>
    </location>
</feature>
<accession>A0A6A6DDW1</accession>
<proteinExistence type="inferred from homology"/>
<dbReference type="GO" id="GO:0003723">
    <property type="term" value="F:RNA binding"/>
    <property type="evidence" value="ECO:0007669"/>
    <property type="project" value="UniProtKB-KW"/>
</dbReference>
<evidence type="ECO:0000313" key="12">
    <source>
        <dbReference type="EMBL" id="KAF2176190.1"/>
    </source>
</evidence>
<evidence type="ECO:0000256" key="5">
    <source>
        <dbReference type="ARBA" id="ARBA00022884"/>
    </source>
</evidence>
<evidence type="ECO:0000313" key="13">
    <source>
        <dbReference type="Proteomes" id="UP000800200"/>
    </source>
</evidence>
<keyword evidence="13" id="KW-1185">Reference proteome</keyword>
<dbReference type="GO" id="GO:0030422">
    <property type="term" value="P:siRNA processing"/>
    <property type="evidence" value="ECO:0007669"/>
    <property type="project" value="TreeGrafter"/>
</dbReference>
<sequence>MSPTTVNGNGRGHAFARQQTPGRSLIQPVHVSNQHWTHQQELKVKITCIPRGCWTVDVYHLLSRYGHIFRIEMQPSDGSAWVNFQPPPKQPFWNYPICLKGASLKITIYPPRILTVPSPIKPARQYQGSSIVYANAIDFGVAVGDKKMMKMRTADALNRVQVMLNLRRKEIDIKFPFIIDDEERKYRFRLPISQLGHMYKAPDSSGQQALVIPFNSPPRFYRQAKAEDIPSTFKPSEKVWYEWNSWYRQTDVVDGKTSKRMQFEPVMNHKDSAIIDIGRWTTYRLLFHPSTLTESKFAEFSNALADHNVQIQDTKLYSVTEKTTTPLWSLLQEEMSSTHPHIKPSSSQSAFDDLVTNKITLSFPVRYQLEACLSNGWLKEQNITRDFLERLVAMDPLEAVYILENVDDKKMPYYDSMEIFNIRIKEELTKKLPNYCVLTRAANITPTMIRLTTPVVETSNRIVRRYMKDAENFLRVKFSDEKTEGKIGSQDDDRSEEIFRRVRRAMAEGIVVAGRYYEFLAFGNSQFREHGAYFFAPTSSISADDIRRSMGTFDHIKTPSKFGARIGQCFSTTRHINSMRVRIEQIADIERNGYTFTDGVGKISTLVAQMSAQELGLQSPFDDYPSLFQFRLAGCKGVLTVDPKLTGSVVHIRPSQYKFKAENSGLEVIRASAFATAVFNRQLIIVLSTLGVPDQAFILKQQQMVNDLERATKEESVALVKLQRNIDVNQMTLTMAAMILDGFVKSREPFMMSLLELWRAFHIKSLKEKARIVIEKGAFVLGCVDETARLRGHFDNPQALPGATREEKLATLPEIFIQISNPDKKGHYKIIEGICILARNPSLHPGDIRVVRAVDVSTLHHLKNVVVLPQTGDRDIANMCSGGDLDGDDYLVMWDMDFLPTYINELPMDFTPEKPEELDRPITVKDITDFFVTYMKNDSLARIALAHLAQADFNESGVRDDKCLELARLHSQAVDYPKSGIPAIMGRELKPQKWPHFMESKYRTENQKYHSKGILGQLYDQVKLVDFKPRYENQFDSRILNAFQLDDVMLQQAKTIKDIYDSSLIRLMAKHDIRTEFEAWSTFVLSHNQETRDYSFAEEFGKTVGAIKHQFQEICREAAGARGANDFERIAPFVAAMYTVTADEMKEALKQCRETNIFGYKKVPVRKMDPEHMPLMSFPWLFVNELGKIATGDVVDRQDTMVQQSVAKKHPGKHADFTLEYALGDIETKAGVIHIGEPLKLFGDAPRTESPICEDQVIRHGPASSQQDAFHRLDLPHRVQRVADRAAIAENDIRRSPPDELPLQVEGQSSWDVHQAVAPRESEDSGSTQSGIQTPDGSDETDDEYEDEEVNIDLENGKPSAVDRLAKLLES</sequence>